<sequence length="82" mass="8951">MGGRDDGAAADQGRWLEQLGVWVRPPIYYRRENNTHHTGQLKCSRAPAGLLGAGSLATEWTCCDGNLASSFWMQRDAAESSP</sequence>
<dbReference type="EMBL" id="UYSL01021275">
    <property type="protein sequence ID" value="VDL77789.1"/>
    <property type="molecule type" value="Genomic_DNA"/>
</dbReference>
<protein>
    <submittedName>
        <fullName evidence="1 3">Uncharacterized protein</fullName>
    </submittedName>
</protein>
<evidence type="ECO:0000313" key="2">
    <source>
        <dbReference type="Proteomes" id="UP000271162"/>
    </source>
</evidence>
<evidence type="ECO:0000313" key="3">
    <source>
        <dbReference type="WBParaSite" id="NBR_0001419901-mRNA-1"/>
    </source>
</evidence>
<gene>
    <name evidence="1" type="ORF">NBR_LOCUS14200</name>
</gene>
<reference evidence="3" key="1">
    <citation type="submission" date="2017-02" db="UniProtKB">
        <authorList>
            <consortium name="WormBaseParasite"/>
        </authorList>
    </citation>
    <scope>IDENTIFICATION</scope>
</reference>
<keyword evidence="2" id="KW-1185">Reference proteome</keyword>
<dbReference type="WBParaSite" id="NBR_0001419901-mRNA-1">
    <property type="protein sequence ID" value="NBR_0001419901-mRNA-1"/>
    <property type="gene ID" value="NBR_0001419901"/>
</dbReference>
<proteinExistence type="predicted"/>
<organism evidence="3">
    <name type="scientific">Nippostrongylus brasiliensis</name>
    <name type="common">Rat hookworm</name>
    <dbReference type="NCBI Taxonomy" id="27835"/>
    <lineage>
        <taxon>Eukaryota</taxon>
        <taxon>Metazoa</taxon>
        <taxon>Ecdysozoa</taxon>
        <taxon>Nematoda</taxon>
        <taxon>Chromadorea</taxon>
        <taxon>Rhabditida</taxon>
        <taxon>Rhabditina</taxon>
        <taxon>Rhabditomorpha</taxon>
        <taxon>Strongyloidea</taxon>
        <taxon>Heligmosomidae</taxon>
        <taxon>Nippostrongylus</taxon>
    </lineage>
</organism>
<dbReference type="Proteomes" id="UP000271162">
    <property type="component" value="Unassembled WGS sequence"/>
</dbReference>
<dbReference type="AlphaFoldDB" id="A0A0N4YCD7"/>
<evidence type="ECO:0000313" key="1">
    <source>
        <dbReference type="EMBL" id="VDL77789.1"/>
    </source>
</evidence>
<accession>A0A0N4YCD7</accession>
<name>A0A0N4YCD7_NIPBR</name>
<reference evidence="1 2" key="2">
    <citation type="submission" date="2018-11" db="EMBL/GenBank/DDBJ databases">
        <authorList>
            <consortium name="Pathogen Informatics"/>
        </authorList>
    </citation>
    <scope>NUCLEOTIDE SEQUENCE [LARGE SCALE GENOMIC DNA]</scope>
</reference>